<dbReference type="FunFam" id="3.90.70.10:FF:000167">
    <property type="entry name" value="Ubiquitin specific peptidase 18"/>
    <property type="match status" value="1"/>
</dbReference>
<feature type="domain" description="USP" evidence="1">
    <location>
        <begin position="20"/>
        <end position="322"/>
    </location>
</feature>
<sequence length="332" mass="38218">MGMSLRRSISLDVSRVSGVRGLFNYNLSCCVNALLQSFSATTELFDLLNRWQPSAESECPHNIPLQLKRALHAMRDPQQPAPHCDFLDCLHYNYILRYIEHDADEVFHAILNLIQQQMSDLSLAAEIKNLYKITMEGQIHCLECAYVHCVSTFFLSLPLHVSEDKNTLEDCIRSFFAVQKLENSEKFFCDRCEEKKPTAQGFKIVSLPSILCIHLKRFRSRSGFARKLFCEVTFPESFNMADILKEEKSTQEMLVRSYNLFAVIVHSGVTFGHYTAYIRSMQDQMWYFTNDSQVYPASWKEVQQTYGGLGYNTAYMLLYRTVGTETEQGSSS</sequence>
<dbReference type="GO" id="GO:0016579">
    <property type="term" value="P:protein deubiquitination"/>
    <property type="evidence" value="ECO:0007669"/>
    <property type="project" value="InterPro"/>
</dbReference>
<dbReference type="CDD" id="cd02257">
    <property type="entry name" value="Peptidase_C19"/>
    <property type="match status" value="1"/>
</dbReference>
<dbReference type="GeneTree" id="ENSGT00940000165907"/>
<organism evidence="2 3">
    <name type="scientific">Pygocentrus nattereri</name>
    <name type="common">Red-bellied piranha</name>
    <dbReference type="NCBI Taxonomy" id="42514"/>
    <lineage>
        <taxon>Eukaryota</taxon>
        <taxon>Metazoa</taxon>
        <taxon>Chordata</taxon>
        <taxon>Craniata</taxon>
        <taxon>Vertebrata</taxon>
        <taxon>Euteleostomi</taxon>
        <taxon>Actinopterygii</taxon>
        <taxon>Neopterygii</taxon>
        <taxon>Teleostei</taxon>
        <taxon>Ostariophysi</taxon>
        <taxon>Characiformes</taxon>
        <taxon>Characoidei</taxon>
        <taxon>Pygocentrus</taxon>
    </lineage>
</organism>
<dbReference type="AlphaFoldDB" id="A0A3B4EEK9"/>
<dbReference type="InterPro" id="IPR050164">
    <property type="entry name" value="Peptidase_C19"/>
</dbReference>
<accession>A0A3B4EEK9</accession>
<name>A0A3B4EEK9_PYGNA</name>
<dbReference type="GeneID" id="108443398"/>
<dbReference type="PANTHER" id="PTHR24006:SF796">
    <property type="entry name" value="UBL CARBOXYL-TERMINAL HYDROLASE 18-RELATED"/>
    <property type="match status" value="1"/>
</dbReference>
<dbReference type="OrthoDB" id="292964at2759"/>
<keyword evidence="3" id="KW-1185">Reference proteome</keyword>
<dbReference type="RefSeq" id="XP_017579525.1">
    <property type="nucleotide sequence ID" value="XM_017724036.2"/>
</dbReference>
<evidence type="ECO:0000313" key="2">
    <source>
        <dbReference type="Ensembl" id="ENSPNAP00000034163.1"/>
    </source>
</evidence>
<evidence type="ECO:0000259" key="1">
    <source>
        <dbReference type="PROSITE" id="PS50235"/>
    </source>
</evidence>
<dbReference type="Gene3D" id="3.90.70.10">
    <property type="entry name" value="Cysteine proteinases"/>
    <property type="match status" value="1"/>
</dbReference>
<protein>
    <recommendedName>
        <fullName evidence="1">USP domain-containing protein</fullName>
    </recommendedName>
</protein>
<dbReference type="GO" id="GO:1904888">
    <property type="term" value="P:cranial skeletal system development"/>
    <property type="evidence" value="ECO:0007669"/>
    <property type="project" value="Ensembl"/>
</dbReference>
<dbReference type="Proteomes" id="UP001501920">
    <property type="component" value="Chromosome 1"/>
</dbReference>
<dbReference type="InterPro" id="IPR001394">
    <property type="entry name" value="Peptidase_C19_UCH"/>
</dbReference>
<dbReference type="PROSITE" id="PS50235">
    <property type="entry name" value="USP_3"/>
    <property type="match status" value="1"/>
</dbReference>
<proteinExistence type="predicted"/>
<evidence type="ECO:0000313" key="3">
    <source>
        <dbReference type="Proteomes" id="UP001501920"/>
    </source>
</evidence>
<dbReference type="Pfam" id="PF00443">
    <property type="entry name" value="UCH"/>
    <property type="match status" value="1"/>
</dbReference>
<reference evidence="2" key="2">
    <citation type="submission" date="2025-08" db="UniProtKB">
        <authorList>
            <consortium name="Ensembl"/>
        </authorList>
    </citation>
    <scope>IDENTIFICATION</scope>
</reference>
<dbReference type="STRING" id="42514.ENSPNAP00000034163"/>
<dbReference type="CTD" id="11274"/>
<reference evidence="2" key="3">
    <citation type="submission" date="2025-09" db="UniProtKB">
        <authorList>
            <consortium name="Ensembl"/>
        </authorList>
    </citation>
    <scope>IDENTIFICATION</scope>
</reference>
<dbReference type="OMA" id="CGRKTPF"/>
<dbReference type="InterPro" id="IPR038765">
    <property type="entry name" value="Papain-like_cys_pep_sf"/>
</dbReference>
<reference evidence="2 3" key="1">
    <citation type="submission" date="2020-10" db="EMBL/GenBank/DDBJ databases">
        <title>Pygocentrus nattereri (red-bellied piranha) genome, fPygNat1, primary haplotype.</title>
        <authorList>
            <person name="Myers G."/>
            <person name="Meyer A."/>
            <person name="Karagic N."/>
            <person name="Pippel M."/>
            <person name="Winkler S."/>
            <person name="Tracey A."/>
            <person name="Wood J."/>
            <person name="Formenti G."/>
            <person name="Howe K."/>
            <person name="Fedrigo O."/>
            <person name="Jarvis E.D."/>
        </authorList>
    </citation>
    <scope>NUCLEOTIDE SEQUENCE [LARGE SCALE GENOMIC DNA]</scope>
</reference>
<dbReference type="GO" id="GO:0005829">
    <property type="term" value="C:cytosol"/>
    <property type="evidence" value="ECO:0007669"/>
    <property type="project" value="TreeGrafter"/>
</dbReference>
<dbReference type="GO" id="GO:0005634">
    <property type="term" value="C:nucleus"/>
    <property type="evidence" value="ECO:0007669"/>
    <property type="project" value="TreeGrafter"/>
</dbReference>
<dbReference type="GO" id="GO:0004843">
    <property type="term" value="F:cysteine-type deubiquitinase activity"/>
    <property type="evidence" value="ECO:0007669"/>
    <property type="project" value="InterPro"/>
</dbReference>
<dbReference type="InterPro" id="IPR028889">
    <property type="entry name" value="USP"/>
</dbReference>
<dbReference type="PANTHER" id="PTHR24006">
    <property type="entry name" value="UBIQUITIN CARBOXYL-TERMINAL HYDROLASE"/>
    <property type="match status" value="1"/>
</dbReference>
<dbReference type="Ensembl" id="ENSPNAT00000025687.2">
    <property type="protein sequence ID" value="ENSPNAP00000034163.1"/>
    <property type="gene ID" value="ENSPNAG00000023233.2"/>
</dbReference>
<dbReference type="SUPFAM" id="SSF54001">
    <property type="entry name" value="Cysteine proteinases"/>
    <property type="match status" value="1"/>
</dbReference>